<dbReference type="eggNOG" id="ENOG502SV66">
    <property type="taxonomic scope" value="Eukaryota"/>
</dbReference>
<reference evidence="3" key="1">
    <citation type="journal article" date="2012" name="Science">
        <title>The Paleozoic origin of enzymatic lignin decomposition reconstructed from 31 fungal genomes.</title>
        <authorList>
            <person name="Floudas D."/>
            <person name="Binder M."/>
            <person name="Riley R."/>
            <person name="Barry K."/>
            <person name="Blanchette R.A."/>
            <person name="Henrissat B."/>
            <person name="Martinez A.T."/>
            <person name="Otillar R."/>
            <person name="Spatafora J.W."/>
            <person name="Yadav J.S."/>
            <person name="Aerts A."/>
            <person name="Benoit I."/>
            <person name="Boyd A."/>
            <person name="Carlson A."/>
            <person name="Copeland A."/>
            <person name="Coutinho P.M."/>
            <person name="de Vries R.P."/>
            <person name="Ferreira P."/>
            <person name="Findley K."/>
            <person name="Foster B."/>
            <person name="Gaskell J."/>
            <person name="Glotzer D."/>
            <person name="Gorecki P."/>
            <person name="Heitman J."/>
            <person name="Hesse C."/>
            <person name="Hori C."/>
            <person name="Igarashi K."/>
            <person name="Jurgens J.A."/>
            <person name="Kallen N."/>
            <person name="Kersten P."/>
            <person name="Kohler A."/>
            <person name="Kuees U."/>
            <person name="Kumar T.K.A."/>
            <person name="Kuo A."/>
            <person name="LaButti K."/>
            <person name="Larrondo L.F."/>
            <person name="Lindquist E."/>
            <person name="Ling A."/>
            <person name="Lombard V."/>
            <person name="Lucas S."/>
            <person name="Lundell T."/>
            <person name="Martin R."/>
            <person name="McLaughlin D.J."/>
            <person name="Morgenstern I."/>
            <person name="Morin E."/>
            <person name="Murat C."/>
            <person name="Nagy L.G."/>
            <person name="Nolan M."/>
            <person name="Ohm R.A."/>
            <person name="Patyshakuliyeva A."/>
            <person name="Rokas A."/>
            <person name="Ruiz-Duenas F.J."/>
            <person name="Sabat G."/>
            <person name="Salamov A."/>
            <person name="Samejima M."/>
            <person name="Schmutz J."/>
            <person name="Slot J.C."/>
            <person name="St John F."/>
            <person name="Stenlid J."/>
            <person name="Sun H."/>
            <person name="Sun S."/>
            <person name="Syed K."/>
            <person name="Tsang A."/>
            <person name="Wiebenga A."/>
            <person name="Young D."/>
            <person name="Pisabarro A."/>
            <person name="Eastwood D.C."/>
            <person name="Martin F."/>
            <person name="Cullen D."/>
            <person name="Grigoriev I.V."/>
            <person name="Hibbett D.S."/>
        </authorList>
    </citation>
    <scope>NUCLEOTIDE SEQUENCE [LARGE SCALE GENOMIC DNA]</scope>
    <source>
        <strain evidence="3">TFB10046</strain>
    </source>
</reference>
<dbReference type="Proteomes" id="UP000006514">
    <property type="component" value="Unassembled WGS sequence"/>
</dbReference>
<dbReference type="EMBL" id="JH688137">
    <property type="protein sequence ID" value="EJD33638.1"/>
    <property type="molecule type" value="Genomic_DNA"/>
</dbReference>
<feature type="region of interest" description="Disordered" evidence="1">
    <location>
        <begin position="1"/>
        <end position="88"/>
    </location>
</feature>
<gene>
    <name evidence="2" type="ORF">AURDEDRAFT_177274</name>
</gene>
<dbReference type="InParanoid" id="J0LB30"/>
<dbReference type="OrthoDB" id="3050604at2759"/>
<evidence type="ECO:0000313" key="2">
    <source>
        <dbReference type="EMBL" id="EJD33638.1"/>
    </source>
</evidence>
<evidence type="ECO:0000313" key="3">
    <source>
        <dbReference type="Proteomes" id="UP000006514"/>
    </source>
</evidence>
<keyword evidence="3" id="KW-1185">Reference proteome</keyword>
<sequence length="366" mass="39956">MSPPVPDPSDQQTLSPRAARFAKAKAATAAAALHTTRALSPLPSGPSNSSEDNGHQILDSMDFDEPAGGQNEDDTETAAHAQRRIPTQHRDLSNLVGSAIKDLKLPASSAPEDERMFMLFVNSEMLLARVKAAADDWEIPPQLKALCRARIVACLLSPHIPEYRRNLLKHLVTLIPPSSKHLLPDETATTHKDLLKTFISDYATTVRNTIKSQIVKSMTKFDASTNQDVLDSSQGWCIGRLSEEIVAKLGTDADILVTTEVQSRVALLRWVYAAHPAAAPGPQYWILVDDTLAKQRQLDAASMARDITNGLADDIKQYAVDSDQPFALVDAKSISSESMQGVADTAMRNYYKSVKVVPAKRKSPPK</sequence>
<accession>J0LB30</accession>
<dbReference type="KEGG" id="adl:AURDEDRAFT_177274"/>
<evidence type="ECO:0000256" key="1">
    <source>
        <dbReference type="SAM" id="MobiDB-lite"/>
    </source>
</evidence>
<organism evidence="2 3">
    <name type="scientific">Auricularia subglabra (strain TFB-10046 / SS5)</name>
    <name type="common">White-rot fungus</name>
    <name type="synonym">Auricularia delicata (strain TFB10046)</name>
    <dbReference type="NCBI Taxonomy" id="717982"/>
    <lineage>
        <taxon>Eukaryota</taxon>
        <taxon>Fungi</taxon>
        <taxon>Dikarya</taxon>
        <taxon>Basidiomycota</taxon>
        <taxon>Agaricomycotina</taxon>
        <taxon>Agaricomycetes</taxon>
        <taxon>Auriculariales</taxon>
        <taxon>Auriculariaceae</taxon>
        <taxon>Auricularia</taxon>
    </lineage>
</organism>
<feature type="compositionally biased region" description="Low complexity" evidence="1">
    <location>
        <begin position="17"/>
        <end position="50"/>
    </location>
</feature>
<name>J0LB30_AURST</name>
<proteinExistence type="predicted"/>
<protein>
    <submittedName>
        <fullName evidence="2">Uncharacterized protein</fullName>
    </submittedName>
</protein>
<dbReference type="AlphaFoldDB" id="J0LB30"/>
<feature type="compositionally biased region" description="Acidic residues" evidence="1">
    <location>
        <begin position="61"/>
        <end position="76"/>
    </location>
</feature>